<dbReference type="InterPro" id="IPR052346">
    <property type="entry name" value="O-mannosyl-transferase_TMTC"/>
</dbReference>
<dbReference type="Proteomes" id="UP000002420">
    <property type="component" value="Chromosome"/>
</dbReference>
<proteinExistence type="predicted"/>
<name>B3EBM0_TRIL1</name>
<dbReference type="InterPro" id="IPR019734">
    <property type="entry name" value="TPR_rpt"/>
</dbReference>
<dbReference type="Pfam" id="PF01075">
    <property type="entry name" value="Glyco_transf_9"/>
    <property type="match status" value="1"/>
</dbReference>
<dbReference type="Pfam" id="PF14559">
    <property type="entry name" value="TPR_19"/>
    <property type="match status" value="1"/>
</dbReference>
<dbReference type="OrthoDB" id="9814129at2"/>
<keyword evidence="1" id="KW-0677">Repeat</keyword>
<dbReference type="AlphaFoldDB" id="B3EBM0"/>
<gene>
    <name evidence="5" type="ordered locus">Glov_3353</name>
</gene>
<dbReference type="Gene3D" id="3.40.50.2000">
    <property type="entry name" value="Glycogen Phosphorylase B"/>
    <property type="match status" value="1"/>
</dbReference>
<dbReference type="PANTHER" id="PTHR44227:SF3">
    <property type="entry name" value="PROTEIN O-MANNOSYL-TRANSFERASE TMTC4"/>
    <property type="match status" value="1"/>
</dbReference>
<dbReference type="EMBL" id="CP001089">
    <property type="protein sequence ID" value="ACD97059.1"/>
    <property type="molecule type" value="Genomic_DNA"/>
</dbReference>
<dbReference type="InterPro" id="IPR002201">
    <property type="entry name" value="Glyco_trans_9"/>
</dbReference>
<organism evidence="5 6">
    <name type="scientific">Trichlorobacter lovleyi (strain ATCC BAA-1151 / DSM 17278 / SZ)</name>
    <name type="common">Geobacter lovleyi</name>
    <dbReference type="NCBI Taxonomy" id="398767"/>
    <lineage>
        <taxon>Bacteria</taxon>
        <taxon>Pseudomonadati</taxon>
        <taxon>Thermodesulfobacteriota</taxon>
        <taxon>Desulfuromonadia</taxon>
        <taxon>Geobacterales</taxon>
        <taxon>Geobacteraceae</taxon>
        <taxon>Trichlorobacter</taxon>
    </lineage>
</organism>
<keyword evidence="6" id="KW-1185">Reference proteome</keyword>
<dbReference type="eggNOG" id="COG0859">
    <property type="taxonomic scope" value="Bacteria"/>
</dbReference>
<dbReference type="GO" id="GO:0035269">
    <property type="term" value="P:protein O-linked glycosylation via mannose"/>
    <property type="evidence" value="ECO:0007669"/>
    <property type="project" value="TreeGrafter"/>
</dbReference>
<feature type="repeat" description="TPR" evidence="3">
    <location>
        <begin position="40"/>
        <end position="73"/>
    </location>
</feature>
<dbReference type="GO" id="GO:0000030">
    <property type="term" value="F:mannosyltransferase activity"/>
    <property type="evidence" value="ECO:0007669"/>
    <property type="project" value="TreeGrafter"/>
</dbReference>
<dbReference type="GO" id="GO:0030968">
    <property type="term" value="P:endoplasmic reticulum unfolded protein response"/>
    <property type="evidence" value="ECO:0007669"/>
    <property type="project" value="TreeGrafter"/>
</dbReference>
<dbReference type="SMART" id="SM00028">
    <property type="entry name" value="TPR"/>
    <property type="match status" value="6"/>
</dbReference>
<dbReference type="HOGENOM" id="CLU_353656_0_0_7"/>
<dbReference type="STRING" id="398767.Glov_3353"/>
<evidence type="ECO:0000313" key="5">
    <source>
        <dbReference type="EMBL" id="ACD97059.1"/>
    </source>
</evidence>
<reference evidence="5 6" key="1">
    <citation type="submission" date="2008-05" db="EMBL/GenBank/DDBJ databases">
        <title>Complete sequence of chromosome of Geobacter lovleyi SZ.</title>
        <authorList>
            <consortium name="US DOE Joint Genome Institute"/>
            <person name="Lucas S."/>
            <person name="Copeland A."/>
            <person name="Lapidus A."/>
            <person name="Glavina del Rio T."/>
            <person name="Dalin E."/>
            <person name="Tice H."/>
            <person name="Bruce D."/>
            <person name="Goodwin L."/>
            <person name="Pitluck S."/>
            <person name="Chertkov O."/>
            <person name="Meincke L."/>
            <person name="Brettin T."/>
            <person name="Detter J.C."/>
            <person name="Han C."/>
            <person name="Tapia R."/>
            <person name="Kuske C.R."/>
            <person name="Schmutz J."/>
            <person name="Larimer F."/>
            <person name="Land M."/>
            <person name="Hauser L."/>
            <person name="Kyrpides N."/>
            <person name="Mikhailova N."/>
            <person name="Sung Y."/>
            <person name="Fletcher K.E."/>
            <person name="Ritalahti K.M."/>
            <person name="Loeffler F.E."/>
            <person name="Richardson P."/>
        </authorList>
    </citation>
    <scope>NUCLEOTIDE SEQUENCE [LARGE SCALE GENOMIC DNA]</scope>
    <source>
        <strain evidence="6">ATCC BAA-1151 / DSM 17278 / SZ</strain>
    </source>
</reference>
<evidence type="ECO:0000256" key="2">
    <source>
        <dbReference type="ARBA" id="ARBA00022803"/>
    </source>
</evidence>
<dbReference type="Pfam" id="PF03016">
    <property type="entry name" value="Exostosin_GT47"/>
    <property type="match status" value="1"/>
</dbReference>
<dbReference type="SUPFAM" id="SSF48452">
    <property type="entry name" value="TPR-like"/>
    <property type="match status" value="2"/>
</dbReference>
<evidence type="ECO:0000256" key="1">
    <source>
        <dbReference type="ARBA" id="ARBA00022737"/>
    </source>
</evidence>
<keyword evidence="2 3" id="KW-0802">TPR repeat</keyword>
<accession>B3EBM0</accession>
<feature type="domain" description="Exostosin GT47" evidence="4">
    <location>
        <begin position="452"/>
        <end position="670"/>
    </location>
</feature>
<dbReference type="Pfam" id="PF13432">
    <property type="entry name" value="TPR_16"/>
    <property type="match status" value="1"/>
</dbReference>
<dbReference type="InterPro" id="IPR011990">
    <property type="entry name" value="TPR-like_helical_dom_sf"/>
</dbReference>
<evidence type="ECO:0000256" key="3">
    <source>
        <dbReference type="PROSITE-ProRule" id="PRU00339"/>
    </source>
</evidence>
<dbReference type="SUPFAM" id="SSF53756">
    <property type="entry name" value="UDP-Glycosyltransferase/glycogen phosphorylase"/>
    <property type="match status" value="1"/>
</dbReference>
<protein>
    <submittedName>
        <fullName evidence="5">Exostosin family protein</fullName>
    </submittedName>
</protein>
<sequence length="872" mass="98268">MNSPALHNILAQAEQFHTDGRLEEAADLYRRILTIKPGLSRTAYNLGILLLELQNYHGAGAAFEQCLAIEPHLLEARLNHAFALQEQGRITDALTRYQTIISTTPDCIEARFNLACLQLLQGNLSDGLNGYELRFSTNAPVTARHGTMPLWDGSSRPGLRLLIHAEQGYGDTLQMLRYLPMLANDGLEITLEVPAPLYRLCSRIDSIHCVERGTPLPELDYQLPIMSLPRVMKATLSSIPGTTPYLTPDPELVSQWRHRLPEAGGLRVGLAWAGRMDLPVNRKRSCPPPLLQPLLATDRVSFISLQVAAPEGFQLSDPRLLDCSADLTDFDQTAALIATLDLVITIDSAVAHLAGALGVPTWLMLPTVPDWRWLLERNDSPWYPEMQLFRQPAPGAWETVISTITEQLSTACSPRIWCYHDGRDFHNNLTATRPTPLSDRSQWPALGLREADSPVAADWLLFPYYLEHLAEYHTIEGMWHFLEQLPWFKERQEHHILFSDHDCEAPYHSSAHWFRASVHPRRHDPAVCVIPYQVAVPPEQLHFDLSRIRHHVSFAGFLGLLRERAPMLNGVIAEPRLVHMFDLTTSFHLHQATEVREQRRQRYLEISSASICILCPRGDGSSSIRFFEALALGRIAVVQEPVLLPFSDRIDYTRFVISIPRDRLDQAGTIIFNWLAALGDEELLQRCREARFAWEQHLSPAALPRGVVRQLNRQMLARPSKWPEALPGHDRDGWQQQMNRAAVLLLKGKPLEARQQLAAALQINPRSALLQVTMGGIEQELGNDRSAEAYLLDAIQYDHRCYDAYLLLAGLLARTNRPVEAVGRFYQASLIRPAELLPYQLAQPLLLQLGRQDEATYCQEQITLLSGSGAAA</sequence>
<dbReference type="Gene3D" id="1.25.40.10">
    <property type="entry name" value="Tetratricopeptide repeat domain"/>
    <property type="match status" value="2"/>
</dbReference>
<evidence type="ECO:0000313" key="6">
    <source>
        <dbReference type="Proteomes" id="UP000002420"/>
    </source>
</evidence>
<dbReference type="RefSeq" id="WP_012471383.1">
    <property type="nucleotide sequence ID" value="NC_010814.1"/>
</dbReference>
<dbReference type="KEGG" id="glo:Glov_3353"/>
<dbReference type="PANTHER" id="PTHR44227">
    <property type="match status" value="1"/>
</dbReference>
<dbReference type="InterPro" id="IPR040911">
    <property type="entry name" value="Exostosin_GT47"/>
</dbReference>
<evidence type="ECO:0000259" key="4">
    <source>
        <dbReference type="Pfam" id="PF03016"/>
    </source>
</evidence>
<dbReference type="PROSITE" id="PS50005">
    <property type="entry name" value="TPR"/>
    <property type="match status" value="1"/>
</dbReference>